<dbReference type="EMBL" id="JBGFFX010000004">
    <property type="protein sequence ID" value="MEY8770627.1"/>
    <property type="molecule type" value="Genomic_DNA"/>
</dbReference>
<keyword evidence="1" id="KW-1133">Transmembrane helix</keyword>
<proteinExistence type="predicted"/>
<reference evidence="2 3" key="1">
    <citation type="submission" date="2024-07" db="EMBL/GenBank/DDBJ databases">
        <authorList>
            <person name="Hebao G."/>
        </authorList>
    </citation>
    <scope>NUCLEOTIDE SEQUENCE [LARGE SCALE GENOMIC DNA]</scope>
    <source>
        <strain evidence="2 3">ACCC 02193</strain>
    </source>
</reference>
<keyword evidence="1" id="KW-0812">Transmembrane</keyword>
<evidence type="ECO:0000313" key="3">
    <source>
        <dbReference type="Proteomes" id="UP001565243"/>
    </source>
</evidence>
<feature type="transmembrane region" description="Helical" evidence="1">
    <location>
        <begin position="102"/>
        <end position="119"/>
    </location>
</feature>
<feature type="transmembrane region" description="Helical" evidence="1">
    <location>
        <begin position="74"/>
        <end position="90"/>
    </location>
</feature>
<gene>
    <name evidence="2" type="ORF">AB6T85_09330</name>
</gene>
<keyword evidence="1" id="KW-0472">Membrane</keyword>
<accession>A0ABV4E712</accession>
<feature type="transmembrane region" description="Helical" evidence="1">
    <location>
        <begin position="131"/>
        <end position="154"/>
    </location>
</feature>
<dbReference type="RefSeq" id="WP_253456554.1">
    <property type="nucleotide sequence ID" value="NZ_JBGFFX010000004.1"/>
</dbReference>
<evidence type="ECO:0008006" key="4">
    <source>
        <dbReference type="Google" id="ProtNLM"/>
    </source>
</evidence>
<evidence type="ECO:0000313" key="2">
    <source>
        <dbReference type="EMBL" id="MEY8770627.1"/>
    </source>
</evidence>
<comment type="caution">
    <text evidence="2">The sequence shown here is derived from an EMBL/GenBank/DDBJ whole genome shotgun (WGS) entry which is preliminary data.</text>
</comment>
<sequence length="204" mass="22884">MQSDLLFIRRKALAFIGCALFLAAMMGMVFIDVRWMNDGVHETSFTEIAQELMLLAIALLYFHGAYRQPAIRPTLILIGGFFTCMLIRELDFLFDELSHGSWVWFALATAAACVVIAVLQPKRAVKGLADLLRHPAWGMLCAGLLTILVFARLFGMRDLWQHLMLDGYNHTVKNMAEEGCELLGYSLCLLASLGYLYGDRAKAE</sequence>
<evidence type="ECO:0000256" key="1">
    <source>
        <dbReference type="SAM" id="Phobius"/>
    </source>
</evidence>
<keyword evidence="3" id="KW-1185">Reference proteome</keyword>
<name>A0ABV4E712_9GAMM</name>
<organism evidence="2 3">
    <name type="scientific">Erwinia aeris</name>
    <dbReference type="NCBI Taxonomy" id="3239803"/>
    <lineage>
        <taxon>Bacteria</taxon>
        <taxon>Pseudomonadati</taxon>
        <taxon>Pseudomonadota</taxon>
        <taxon>Gammaproteobacteria</taxon>
        <taxon>Enterobacterales</taxon>
        <taxon>Erwiniaceae</taxon>
        <taxon>Erwinia</taxon>
    </lineage>
</organism>
<protein>
    <recommendedName>
        <fullName evidence="4">Transporter</fullName>
    </recommendedName>
</protein>
<dbReference type="Proteomes" id="UP001565243">
    <property type="component" value="Unassembled WGS sequence"/>
</dbReference>
<feature type="transmembrane region" description="Helical" evidence="1">
    <location>
        <begin position="12"/>
        <end position="31"/>
    </location>
</feature>